<name>A0A4Y2HZ43_ARAVE</name>
<dbReference type="OrthoDB" id="6437177at2759"/>
<dbReference type="AlphaFoldDB" id="A0A4Y2HZ43"/>
<keyword evidence="2" id="KW-1185">Reference proteome</keyword>
<organism evidence="1 2">
    <name type="scientific">Araneus ventricosus</name>
    <name type="common">Orbweaver spider</name>
    <name type="synonym">Epeira ventricosa</name>
    <dbReference type="NCBI Taxonomy" id="182803"/>
    <lineage>
        <taxon>Eukaryota</taxon>
        <taxon>Metazoa</taxon>
        <taxon>Ecdysozoa</taxon>
        <taxon>Arthropoda</taxon>
        <taxon>Chelicerata</taxon>
        <taxon>Arachnida</taxon>
        <taxon>Araneae</taxon>
        <taxon>Araneomorphae</taxon>
        <taxon>Entelegynae</taxon>
        <taxon>Araneoidea</taxon>
        <taxon>Araneidae</taxon>
        <taxon>Araneus</taxon>
    </lineage>
</organism>
<gene>
    <name evidence="1" type="ORF">AVEN_61972_1</name>
</gene>
<evidence type="ECO:0000313" key="2">
    <source>
        <dbReference type="Proteomes" id="UP000499080"/>
    </source>
</evidence>
<dbReference type="Proteomes" id="UP000499080">
    <property type="component" value="Unassembled WGS sequence"/>
</dbReference>
<sequence length="139" mass="16279">MAKSRDRYCQPNVERFSQPGRNAFISILKDGLGMRNNEFIKRPCCAIVWYRVVLHETFSLKCYECFWSRETVDPEEYEEKYLMRKALKYPMVEGPILASKTHPSSAEDLKKCPRRICPDSHSCLTWSYSSNGMEFLFSA</sequence>
<comment type="caution">
    <text evidence="1">The sequence shown here is derived from an EMBL/GenBank/DDBJ whole genome shotgun (WGS) entry which is preliminary data.</text>
</comment>
<accession>A0A4Y2HZ43</accession>
<dbReference type="EMBL" id="BGPR01104676">
    <property type="protein sequence ID" value="GBM70505.1"/>
    <property type="molecule type" value="Genomic_DNA"/>
</dbReference>
<reference evidence="1 2" key="1">
    <citation type="journal article" date="2019" name="Sci. Rep.">
        <title>Orb-weaving spider Araneus ventricosus genome elucidates the spidroin gene catalogue.</title>
        <authorList>
            <person name="Kono N."/>
            <person name="Nakamura H."/>
            <person name="Ohtoshi R."/>
            <person name="Moran D.A.P."/>
            <person name="Shinohara A."/>
            <person name="Yoshida Y."/>
            <person name="Fujiwara M."/>
            <person name="Mori M."/>
            <person name="Tomita M."/>
            <person name="Arakawa K."/>
        </authorList>
    </citation>
    <scope>NUCLEOTIDE SEQUENCE [LARGE SCALE GENOMIC DNA]</scope>
</reference>
<proteinExistence type="predicted"/>
<protein>
    <submittedName>
        <fullName evidence="1">Uncharacterized protein</fullName>
    </submittedName>
</protein>
<evidence type="ECO:0000313" key="1">
    <source>
        <dbReference type="EMBL" id="GBM70505.1"/>
    </source>
</evidence>